<feature type="compositionally biased region" description="Polar residues" evidence="1">
    <location>
        <begin position="1310"/>
        <end position="1322"/>
    </location>
</feature>
<dbReference type="Proteomes" id="UP000694941">
    <property type="component" value="Unplaced"/>
</dbReference>
<evidence type="ECO:0000313" key="2">
    <source>
        <dbReference type="Proteomes" id="UP000694941"/>
    </source>
</evidence>
<feature type="compositionally biased region" description="Polar residues" evidence="1">
    <location>
        <begin position="207"/>
        <end position="218"/>
    </location>
</feature>
<organism evidence="2 3">
    <name type="scientific">Limulus polyphemus</name>
    <name type="common">Atlantic horseshoe crab</name>
    <dbReference type="NCBI Taxonomy" id="6850"/>
    <lineage>
        <taxon>Eukaryota</taxon>
        <taxon>Metazoa</taxon>
        <taxon>Ecdysozoa</taxon>
        <taxon>Arthropoda</taxon>
        <taxon>Chelicerata</taxon>
        <taxon>Merostomata</taxon>
        <taxon>Xiphosura</taxon>
        <taxon>Limulidae</taxon>
        <taxon>Limulus</taxon>
    </lineage>
</organism>
<feature type="compositionally biased region" description="Basic and acidic residues" evidence="1">
    <location>
        <begin position="177"/>
        <end position="187"/>
    </location>
</feature>
<proteinExistence type="predicted"/>
<feature type="compositionally biased region" description="Polar residues" evidence="1">
    <location>
        <begin position="1156"/>
        <end position="1180"/>
    </location>
</feature>
<feature type="compositionally biased region" description="Polar residues" evidence="1">
    <location>
        <begin position="1005"/>
        <end position="1019"/>
    </location>
</feature>
<accession>A0ABM1BYL6</accession>
<feature type="region of interest" description="Disordered" evidence="1">
    <location>
        <begin position="171"/>
        <end position="353"/>
    </location>
</feature>
<feature type="compositionally biased region" description="Basic and acidic residues" evidence="1">
    <location>
        <begin position="244"/>
        <end position="293"/>
    </location>
</feature>
<reference evidence="3" key="1">
    <citation type="submission" date="2025-08" db="UniProtKB">
        <authorList>
            <consortium name="RefSeq"/>
        </authorList>
    </citation>
    <scope>IDENTIFICATION</scope>
    <source>
        <tissue evidence="3">Muscle</tissue>
    </source>
</reference>
<feature type="region of interest" description="Disordered" evidence="1">
    <location>
        <begin position="76"/>
        <end position="126"/>
    </location>
</feature>
<feature type="compositionally biased region" description="Basic and acidic residues" evidence="1">
    <location>
        <begin position="305"/>
        <end position="346"/>
    </location>
</feature>
<feature type="compositionally biased region" description="Basic and acidic residues" evidence="1">
    <location>
        <begin position="1297"/>
        <end position="1309"/>
    </location>
</feature>
<feature type="region of interest" description="Disordered" evidence="1">
    <location>
        <begin position="988"/>
        <end position="1026"/>
    </location>
</feature>
<feature type="compositionally biased region" description="Polar residues" evidence="1">
    <location>
        <begin position="1332"/>
        <end position="1345"/>
    </location>
</feature>
<feature type="compositionally biased region" description="Low complexity" evidence="1">
    <location>
        <begin position="1259"/>
        <end position="1270"/>
    </location>
</feature>
<keyword evidence="2" id="KW-1185">Reference proteome</keyword>
<sequence length="1357" mass="152477">MTCLLRYSFIILTEASELIRRLLTVDPTKRATIIDICTDSWVNYGHDLSLLQVSEDMANLTPVRIDLLLALAPVSPPPPESGKMEDHPLAVPHGPKDKIAEEPLQSEDQVAEADGEETNEEDDGETVTNSFAYIDAGAEDQLCNSSADFQNASQLFQSETTDDEFLPSAVAAAMEDGSGKRPAERSFDGNLVRISSLAHQSKKPRKSNSVAQAVPQPTENRKKDSSSVESTADNASEVTSLSLKNEKFIEKEDKHENEERKTAERKHSITDDQRNTLAEKEIHEKIMSNKSDEEINITKYSALKDSSRQDEEEAEKKNLKLANEKENKEKSPKTESTEQEKVDKNSEAVCQDEPVIKPEDVKVIARKPGKITIPKTFETSVGSPSSQFADVSKLSPVKRILQNKMSFEEQKNENLNNHELEKSSSNLPVEAKNDQLQPIVRPKLEEKEMIETVNDHKKTQDTETEKNKSTQAIHEKVKEPEKDDEPEYLKEKTVKTTNLDSNDPKEITAQGIFKNNKANAKLGEERLSQQKAIDSESEHPPTESPVQSLFKTPKLYSRQESQQSTQSKAEVELDPKGLFRKDATKNTYLVTSPSDENEVNWKKEVEATLKRLSPEDSESDQSTLSRNVGQSTVRRNSGGPLPITRSYRKFTFNKDGSCVTETGKVYTTPAADGSWTKVEKKTRITKKPNQNDDDFDKIEHLQFRETSDIQRSDSESSSGSNDIFDDIFDTWTGDSMVSSFMKNTFSKIARDPFFHRERRRDPFRQMRKEREQRVNEFFGSELRSGNSTDRDSSDLEDDFDVHFDDSHPVMYGSQGLWQLLQSVNRNMSSQFRSLGSPRLTPLTHSLGRSSQGLRGRDQFHHNGHLGREFSSMTRSLSRERNQSPRETVLRFVLDPTRRQSSVIASEPSSPRLKPDSWKFKDGYSSAAENTFRRDSGVESCDGYESEFSARTCKPSSRFQDDSAVDKASLYGTIRPRTYQQYIKSFTKDLPKSSSSSNPSSPISGQIVTQETGCESSQTEGMPESRRKRVEQWLHMSDSCNVESPCGEVSENDNRYTRSQSKESSASDSAVVYGTIRPRGFIRYNRSKSDKAVDPIELVSGTGLQGDRKSYSIQSLDRKGLGTHSQRALRSTFKTVSEIQVNNEQESENQHCKVQAGSHSDSLGSNARSSVKNPQHTSSGQMHFVRSLSGSLHQEGGQNISAMLPSTGQGRPVFHMRFSFNRNNPEGQVFVTSHQEEHQEPLGSIWQQQNTGEQHGVNQKFSDPFSKPSSSVRNVITQRTQSQASRGENTQHITVELEDNRTAKSSERWTKTSSSNIAGMSSDGSRDTDSKQKLGSSNPSEVQRVQLSLWMPSSEENH</sequence>
<dbReference type="GeneID" id="106474999"/>
<feature type="compositionally biased region" description="Basic and acidic residues" evidence="1">
    <location>
        <begin position="599"/>
        <end position="614"/>
    </location>
</feature>
<feature type="region of interest" description="Disordered" evidence="1">
    <location>
        <begin position="778"/>
        <end position="797"/>
    </location>
</feature>
<feature type="region of interest" description="Disordered" evidence="1">
    <location>
        <begin position="1140"/>
        <end position="1180"/>
    </location>
</feature>
<feature type="region of interest" description="Disordered" evidence="1">
    <location>
        <begin position="848"/>
        <end position="884"/>
    </location>
</feature>
<feature type="compositionally biased region" description="Acidic residues" evidence="1">
    <location>
        <begin position="109"/>
        <end position="125"/>
    </location>
</feature>
<feature type="region of interest" description="Disordered" evidence="1">
    <location>
        <begin position="1043"/>
        <end position="1068"/>
    </location>
</feature>
<dbReference type="RefSeq" id="XP_013791150.1">
    <property type="nucleotide sequence ID" value="XM_013935696.2"/>
</dbReference>
<feature type="compositionally biased region" description="Basic and acidic residues" evidence="1">
    <location>
        <begin position="442"/>
        <end position="494"/>
    </location>
</feature>
<feature type="compositionally biased region" description="Basic and acidic residues" evidence="1">
    <location>
        <begin position="569"/>
        <end position="584"/>
    </location>
</feature>
<feature type="compositionally biased region" description="Basic and acidic residues" evidence="1">
    <location>
        <begin position="82"/>
        <end position="101"/>
    </location>
</feature>
<feature type="compositionally biased region" description="Polar residues" evidence="1">
    <location>
        <begin position="585"/>
        <end position="594"/>
    </location>
</feature>
<feature type="region of interest" description="Disordered" evidence="1">
    <location>
        <begin position="1250"/>
        <end position="1357"/>
    </location>
</feature>
<feature type="compositionally biased region" description="Polar residues" evidence="1">
    <location>
        <begin position="620"/>
        <end position="635"/>
    </location>
</feature>
<feature type="compositionally biased region" description="Polar residues" evidence="1">
    <location>
        <begin position="1271"/>
        <end position="1292"/>
    </location>
</feature>
<evidence type="ECO:0000256" key="1">
    <source>
        <dbReference type="SAM" id="MobiDB-lite"/>
    </source>
</evidence>
<protein>
    <submittedName>
        <fullName evidence="3">Uncharacterized protein LOC106474999</fullName>
    </submittedName>
</protein>
<feature type="region of interest" description="Disordered" evidence="1">
    <location>
        <begin position="676"/>
        <end position="698"/>
    </location>
</feature>
<evidence type="ECO:0000313" key="3">
    <source>
        <dbReference type="RefSeq" id="XP_013791150.1"/>
    </source>
</evidence>
<feature type="compositionally biased region" description="Polar residues" evidence="1">
    <location>
        <begin position="227"/>
        <end position="243"/>
    </location>
</feature>
<name>A0ABM1BYL6_LIMPO</name>
<feature type="region of interest" description="Disordered" evidence="1">
    <location>
        <begin position="408"/>
        <end position="645"/>
    </location>
</feature>
<feature type="compositionally biased region" description="Polar residues" evidence="1">
    <location>
        <begin position="558"/>
        <end position="568"/>
    </location>
</feature>
<gene>
    <name evidence="3" type="primary">LOC106474999</name>
</gene>
<feature type="compositionally biased region" description="Basic and acidic residues" evidence="1">
    <location>
        <begin position="408"/>
        <end position="422"/>
    </location>
</feature>
<feature type="compositionally biased region" description="Basic and acidic residues" evidence="1">
    <location>
        <begin position="522"/>
        <end position="541"/>
    </location>
</feature>
<feature type="compositionally biased region" description="Low complexity" evidence="1">
    <location>
        <begin position="991"/>
        <end position="1003"/>
    </location>
</feature>